<evidence type="ECO:0000313" key="2">
    <source>
        <dbReference type="Proteomes" id="UP000758603"/>
    </source>
</evidence>
<organism evidence="1 2">
    <name type="scientific">Truncatella angustata</name>
    <dbReference type="NCBI Taxonomy" id="152316"/>
    <lineage>
        <taxon>Eukaryota</taxon>
        <taxon>Fungi</taxon>
        <taxon>Dikarya</taxon>
        <taxon>Ascomycota</taxon>
        <taxon>Pezizomycotina</taxon>
        <taxon>Sordariomycetes</taxon>
        <taxon>Xylariomycetidae</taxon>
        <taxon>Amphisphaeriales</taxon>
        <taxon>Sporocadaceae</taxon>
        <taxon>Truncatella</taxon>
    </lineage>
</organism>
<dbReference type="Pfam" id="PF05988">
    <property type="entry name" value="DUF899"/>
    <property type="match status" value="1"/>
</dbReference>
<sequence length="279" mass="31719">MATRFPAVDRQTYQKRVDELRSREKSHTREGDAIAAARRRLPMVEVDATTILIGENGELTLLEAFEGRTQLFASYHMWYTGLEAADQCEGCTFNTGQALELSYLHSRDVTFAVFCQGPFEESNRYREFMNWKMPWYSVPNKSYKQLAIASPHNFGMKACYLREGKRVFETYWTTGRGCEPMSGSYGMLDMTIYGRQELWEDSPEGWPKLYRGNSDQFRSENEPTMITRAGIKGRPSPQWARLATTPAGDLGHNHDPVAEHCCPSVAVTGVRLGADKIQT</sequence>
<reference evidence="1" key="1">
    <citation type="journal article" date="2021" name="Nat. Commun.">
        <title>Genetic determinants of endophytism in the Arabidopsis root mycobiome.</title>
        <authorList>
            <person name="Mesny F."/>
            <person name="Miyauchi S."/>
            <person name="Thiergart T."/>
            <person name="Pickel B."/>
            <person name="Atanasova L."/>
            <person name="Karlsson M."/>
            <person name="Huettel B."/>
            <person name="Barry K.W."/>
            <person name="Haridas S."/>
            <person name="Chen C."/>
            <person name="Bauer D."/>
            <person name="Andreopoulos W."/>
            <person name="Pangilinan J."/>
            <person name="LaButti K."/>
            <person name="Riley R."/>
            <person name="Lipzen A."/>
            <person name="Clum A."/>
            <person name="Drula E."/>
            <person name="Henrissat B."/>
            <person name="Kohler A."/>
            <person name="Grigoriev I.V."/>
            <person name="Martin F.M."/>
            <person name="Hacquard S."/>
        </authorList>
    </citation>
    <scope>NUCLEOTIDE SEQUENCE</scope>
    <source>
        <strain evidence="1">MPI-SDFR-AT-0073</strain>
    </source>
</reference>
<dbReference type="OrthoDB" id="3503208at2759"/>
<dbReference type="InterPro" id="IPR010296">
    <property type="entry name" value="DUF899_thioredox"/>
</dbReference>
<dbReference type="Proteomes" id="UP000758603">
    <property type="component" value="Unassembled WGS sequence"/>
</dbReference>
<dbReference type="AlphaFoldDB" id="A0A9P8UHT3"/>
<dbReference type="RefSeq" id="XP_045956679.1">
    <property type="nucleotide sequence ID" value="XM_046100445.1"/>
</dbReference>
<protein>
    <recommendedName>
        <fullName evidence="3">DUF899 domain-containing protein</fullName>
    </recommendedName>
</protein>
<evidence type="ECO:0000313" key="1">
    <source>
        <dbReference type="EMBL" id="KAH6652401.1"/>
    </source>
</evidence>
<dbReference type="EMBL" id="JAGPXC010000006">
    <property type="protein sequence ID" value="KAH6652401.1"/>
    <property type="molecule type" value="Genomic_DNA"/>
</dbReference>
<proteinExistence type="predicted"/>
<accession>A0A9P8UHT3</accession>
<evidence type="ECO:0008006" key="3">
    <source>
        <dbReference type="Google" id="ProtNLM"/>
    </source>
</evidence>
<dbReference type="GeneID" id="70129337"/>
<comment type="caution">
    <text evidence="1">The sequence shown here is derived from an EMBL/GenBank/DDBJ whole genome shotgun (WGS) entry which is preliminary data.</text>
</comment>
<gene>
    <name evidence="1" type="ORF">BKA67DRAFT_538213</name>
</gene>
<name>A0A9P8UHT3_9PEZI</name>
<keyword evidence="2" id="KW-1185">Reference proteome</keyword>